<comment type="caution">
    <text evidence="2">The sequence shown here is derived from an EMBL/GenBank/DDBJ whole genome shotgun (WGS) entry which is preliminary data.</text>
</comment>
<protein>
    <submittedName>
        <fullName evidence="2">Uncharacterized protein</fullName>
    </submittedName>
</protein>
<evidence type="ECO:0000256" key="1">
    <source>
        <dbReference type="SAM" id="MobiDB-lite"/>
    </source>
</evidence>
<reference evidence="2 3" key="1">
    <citation type="journal article" date="2019" name="Commun. Biol.">
        <title>The bagworm genome reveals a unique fibroin gene that provides high tensile strength.</title>
        <authorList>
            <person name="Kono N."/>
            <person name="Nakamura H."/>
            <person name="Ohtoshi R."/>
            <person name="Tomita M."/>
            <person name="Numata K."/>
            <person name="Arakawa K."/>
        </authorList>
    </citation>
    <scope>NUCLEOTIDE SEQUENCE [LARGE SCALE GENOMIC DNA]</scope>
</reference>
<accession>A0A4C1YEP3</accession>
<feature type="compositionally biased region" description="Basic and acidic residues" evidence="1">
    <location>
        <begin position="44"/>
        <end position="54"/>
    </location>
</feature>
<organism evidence="2 3">
    <name type="scientific">Eumeta variegata</name>
    <name type="common">Bagworm moth</name>
    <name type="synonym">Eumeta japonica</name>
    <dbReference type="NCBI Taxonomy" id="151549"/>
    <lineage>
        <taxon>Eukaryota</taxon>
        <taxon>Metazoa</taxon>
        <taxon>Ecdysozoa</taxon>
        <taxon>Arthropoda</taxon>
        <taxon>Hexapoda</taxon>
        <taxon>Insecta</taxon>
        <taxon>Pterygota</taxon>
        <taxon>Neoptera</taxon>
        <taxon>Endopterygota</taxon>
        <taxon>Lepidoptera</taxon>
        <taxon>Glossata</taxon>
        <taxon>Ditrysia</taxon>
        <taxon>Tineoidea</taxon>
        <taxon>Psychidae</taxon>
        <taxon>Oiketicinae</taxon>
        <taxon>Eumeta</taxon>
    </lineage>
</organism>
<name>A0A4C1YEP3_EUMVA</name>
<evidence type="ECO:0000313" key="3">
    <source>
        <dbReference type="Proteomes" id="UP000299102"/>
    </source>
</evidence>
<feature type="region of interest" description="Disordered" evidence="1">
    <location>
        <begin position="40"/>
        <end position="79"/>
    </location>
</feature>
<evidence type="ECO:0000313" key="2">
    <source>
        <dbReference type="EMBL" id="GBP74851.1"/>
    </source>
</evidence>
<dbReference type="Proteomes" id="UP000299102">
    <property type="component" value="Unassembled WGS sequence"/>
</dbReference>
<gene>
    <name evidence="2" type="ORF">EVAR_55349_1</name>
</gene>
<proteinExistence type="predicted"/>
<sequence>MLEHVYKYIKHSGHKAACSCELRPGQVESTETAALGRAAVVSRHGAEGEKPTRDSRRKRRPATLAPVKPRSRLTCSVEE</sequence>
<keyword evidence="3" id="KW-1185">Reference proteome</keyword>
<dbReference type="AlphaFoldDB" id="A0A4C1YEP3"/>
<dbReference type="EMBL" id="BGZK01001225">
    <property type="protein sequence ID" value="GBP74851.1"/>
    <property type="molecule type" value="Genomic_DNA"/>
</dbReference>